<dbReference type="InterPro" id="IPR041373">
    <property type="entry name" value="RT_RNaseH"/>
</dbReference>
<dbReference type="GO" id="GO:0003676">
    <property type="term" value="F:nucleic acid binding"/>
    <property type="evidence" value="ECO:0007669"/>
    <property type="project" value="InterPro"/>
</dbReference>
<dbReference type="EMBL" id="BKCJ010000878">
    <property type="protein sequence ID" value="GEU37028.1"/>
    <property type="molecule type" value="Genomic_DNA"/>
</dbReference>
<keyword evidence="4" id="KW-0255">Endonuclease</keyword>
<evidence type="ECO:0000256" key="6">
    <source>
        <dbReference type="ARBA" id="ARBA00022918"/>
    </source>
</evidence>
<comment type="caution">
    <text evidence="8">The sequence shown here is derived from an EMBL/GenBank/DDBJ whole genome shotgun (WGS) entry which is preliminary data.</text>
</comment>
<dbReference type="SUPFAM" id="SSF56672">
    <property type="entry name" value="DNA/RNA polymerases"/>
    <property type="match status" value="1"/>
</dbReference>
<dbReference type="PANTHER" id="PTHR37984:SF5">
    <property type="entry name" value="PROTEIN NYNRIN-LIKE"/>
    <property type="match status" value="1"/>
</dbReference>
<dbReference type="Pfam" id="PF25597">
    <property type="entry name" value="SH3_retrovirus"/>
    <property type="match status" value="1"/>
</dbReference>
<organism evidence="8">
    <name type="scientific">Tanacetum cinerariifolium</name>
    <name type="common">Dalmatian daisy</name>
    <name type="synonym">Chrysanthemum cinerariifolium</name>
    <dbReference type="NCBI Taxonomy" id="118510"/>
    <lineage>
        <taxon>Eukaryota</taxon>
        <taxon>Viridiplantae</taxon>
        <taxon>Streptophyta</taxon>
        <taxon>Embryophyta</taxon>
        <taxon>Tracheophyta</taxon>
        <taxon>Spermatophyta</taxon>
        <taxon>Magnoliopsida</taxon>
        <taxon>eudicotyledons</taxon>
        <taxon>Gunneridae</taxon>
        <taxon>Pentapetalae</taxon>
        <taxon>asterids</taxon>
        <taxon>campanulids</taxon>
        <taxon>Asterales</taxon>
        <taxon>Asteraceae</taxon>
        <taxon>Asteroideae</taxon>
        <taxon>Anthemideae</taxon>
        <taxon>Anthemidinae</taxon>
        <taxon>Tanacetum</taxon>
    </lineage>
</organism>
<evidence type="ECO:0000256" key="2">
    <source>
        <dbReference type="ARBA" id="ARBA00022695"/>
    </source>
</evidence>
<evidence type="ECO:0000256" key="1">
    <source>
        <dbReference type="ARBA" id="ARBA00022679"/>
    </source>
</evidence>
<dbReference type="AlphaFoldDB" id="A0A6L2JJ73"/>
<dbReference type="GO" id="GO:0003964">
    <property type="term" value="F:RNA-directed DNA polymerase activity"/>
    <property type="evidence" value="ECO:0007669"/>
    <property type="project" value="UniProtKB-KW"/>
</dbReference>
<evidence type="ECO:0000256" key="5">
    <source>
        <dbReference type="ARBA" id="ARBA00022801"/>
    </source>
</evidence>
<reference evidence="8" key="1">
    <citation type="journal article" date="2019" name="Sci. Rep.">
        <title>Draft genome of Tanacetum cinerariifolium, the natural source of mosquito coil.</title>
        <authorList>
            <person name="Yamashiro T."/>
            <person name="Shiraishi A."/>
            <person name="Satake H."/>
            <person name="Nakayama K."/>
        </authorList>
    </citation>
    <scope>NUCLEOTIDE SEQUENCE</scope>
</reference>
<keyword evidence="5" id="KW-0378">Hydrolase</keyword>
<evidence type="ECO:0000313" key="8">
    <source>
        <dbReference type="EMBL" id="GEU37028.1"/>
    </source>
</evidence>
<keyword evidence="3" id="KW-0540">Nuclease</keyword>
<feature type="domain" description="Integrase catalytic" evidence="7">
    <location>
        <begin position="553"/>
        <end position="667"/>
    </location>
</feature>
<dbReference type="CDD" id="cd09274">
    <property type="entry name" value="RNase_HI_RT_Ty3"/>
    <property type="match status" value="1"/>
</dbReference>
<dbReference type="InterPro" id="IPR057670">
    <property type="entry name" value="SH3_retrovirus"/>
</dbReference>
<name>A0A6L2JJ73_TANCI</name>
<dbReference type="Pfam" id="PF17921">
    <property type="entry name" value="Integrase_H2C2"/>
    <property type="match status" value="1"/>
</dbReference>
<sequence>MACEEYLQKVLGFSDVITSGNPTPYYYSIVSTTSLTLTLFENSDFLLEEVDAFLALEDDTTSPKVDQSYVDIEGDILLLEAFLNDNPSLSPPNRGNYLPQVRKELKICEAKSDKSLIDEPPEVELKDLPPYLEYAFLEGDGKLPIIIAKDLSVEEKTALITVLKSHKRAIAWKLSDIKGIEPEFCTHKILIEEDFEPADFPLSSCADFAIGAVLGQRQEKHFRPIHYASETMTEAESNYTTTEKEMLAVVYAFKQFRSYLIMNKSIVYTDHFALKYLFVKKDSKARFLRWVLLLQEFTFKVIYIKGPENLAADHLSRLENPHQNMLDPKEISESFPLKTLNMVSSCGNSSTPWFADFANYHAGNFVANGMWSQQKSQFFKDVKHYFWDDPFLFKIYADQVIQRCVHGQEATDILKACHYGPTEGHHGLNYTAKKVFDSGFYWPTIYRDAQDLVKNCVVYQRQGKISQRDEMPQKSIQNIPGFRRLMLKDFVLQSSLPQLHLGIIYPNLIELTKSKSANAPVNRKFRKQQAKCLKQLDINGHPQDGFSHEAPVVIITFLKRITVLLQSPVIIIRTDNGTEFKNQVLKVYFDSVGITHQMSYVRTPQQNGVVERRNRTLVEAARTMLIFSCAPLFLWAEAIATACFTQNRSIIHRRFNKTPYKLINGRKLDISFLHVFGALFYPKNDREDIGKLGAKGDIGFFIGYSADSCAYRIYNRRTKKIMETMNVSFDELSAMAFEQRISKPELQSMTYGQISSELDLIYAPLTLMKQQPTEGEVDLLFEAMYDDYFGGQPSATVENVPPAQEPQDVNELNPNAMIDDLSGTLAVLFLKGTGHMGECMGMIVYSASAGIRLGTKGVQYPHFGGKGVMSLLGLGIDMIGPWTFDFGIFIGIDFDHWARKVPGLEFLIN</sequence>
<dbReference type="Gene3D" id="3.30.420.10">
    <property type="entry name" value="Ribonuclease H-like superfamily/Ribonuclease H"/>
    <property type="match status" value="1"/>
</dbReference>
<dbReference type="GO" id="GO:0016787">
    <property type="term" value="F:hydrolase activity"/>
    <property type="evidence" value="ECO:0007669"/>
    <property type="project" value="UniProtKB-KW"/>
</dbReference>
<dbReference type="InterPro" id="IPR050951">
    <property type="entry name" value="Retrovirus_Pol_polyprotein"/>
</dbReference>
<dbReference type="InterPro" id="IPR036397">
    <property type="entry name" value="RNaseH_sf"/>
</dbReference>
<gene>
    <name evidence="8" type="ORF">Tci_009006</name>
</gene>
<dbReference type="PROSITE" id="PS50994">
    <property type="entry name" value="INTEGRASE"/>
    <property type="match status" value="1"/>
</dbReference>
<dbReference type="Gene3D" id="1.10.340.70">
    <property type="match status" value="1"/>
</dbReference>
<keyword evidence="6 8" id="KW-0695">RNA-directed DNA polymerase</keyword>
<protein>
    <submittedName>
        <fullName evidence="8">Reverse transcriptase domain-containing protein</fullName>
    </submittedName>
</protein>
<keyword evidence="2" id="KW-0548">Nucleotidyltransferase</keyword>
<evidence type="ECO:0000256" key="4">
    <source>
        <dbReference type="ARBA" id="ARBA00022759"/>
    </source>
</evidence>
<dbReference type="GO" id="GO:0015074">
    <property type="term" value="P:DNA integration"/>
    <property type="evidence" value="ECO:0007669"/>
    <property type="project" value="InterPro"/>
</dbReference>
<proteinExistence type="predicted"/>
<dbReference type="Gene3D" id="3.10.20.370">
    <property type="match status" value="1"/>
</dbReference>
<dbReference type="SUPFAM" id="SSF53098">
    <property type="entry name" value="Ribonuclease H-like"/>
    <property type="match status" value="1"/>
</dbReference>
<evidence type="ECO:0000256" key="3">
    <source>
        <dbReference type="ARBA" id="ARBA00022722"/>
    </source>
</evidence>
<dbReference type="InterPro" id="IPR001584">
    <property type="entry name" value="Integrase_cat-core"/>
</dbReference>
<dbReference type="GO" id="GO:0004519">
    <property type="term" value="F:endonuclease activity"/>
    <property type="evidence" value="ECO:0007669"/>
    <property type="project" value="UniProtKB-KW"/>
</dbReference>
<dbReference type="PANTHER" id="PTHR37984">
    <property type="entry name" value="PROTEIN CBG26694"/>
    <property type="match status" value="1"/>
</dbReference>
<keyword evidence="1" id="KW-0808">Transferase</keyword>
<dbReference type="InterPro" id="IPR012337">
    <property type="entry name" value="RNaseH-like_sf"/>
</dbReference>
<evidence type="ECO:0000259" key="7">
    <source>
        <dbReference type="PROSITE" id="PS50994"/>
    </source>
</evidence>
<dbReference type="InterPro" id="IPR041588">
    <property type="entry name" value="Integrase_H2C2"/>
</dbReference>
<dbReference type="InterPro" id="IPR043502">
    <property type="entry name" value="DNA/RNA_pol_sf"/>
</dbReference>
<accession>A0A6L2JJ73</accession>
<dbReference type="Pfam" id="PF17917">
    <property type="entry name" value="RT_RNaseH"/>
    <property type="match status" value="1"/>
</dbReference>